<dbReference type="AlphaFoldDB" id="A0A4V2V813"/>
<dbReference type="RefSeq" id="WP_207917241.1">
    <property type="nucleotide sequence ID" value="NZ_SMBH01000024.1"/>
</dbReference>
<name>A0A4V2V813_RHISU</name>
<sequence length="68" mass="7815">YPPYYARRDPDATWSIVDIRTGMIVVIAETVPLQHLDGATIMDIIDVLRERDSTSGWTTSPLRNRELR</sequence>
<feature type="non-terminal residue" evidence="1">
    <location>
        <position position="1"/>
    </location>
</feature>
<protein>
    <submittedName>
        <fullName evidence="1">Uncharacterized protein</fullName>
    </submittedName>
</protein>
<dbReference type="EMBL" id="SMBH01000024">
    <property type="protein sequence ID" value="TCU09601.1"/>
    <property type="molecule type" value="Genomic_DNA"/>
</dbReference>
<accession>A0A4V2V813</accession>
<evidence type="ECO:0000313" key="2">
    <source>
        <dbReference type="Proteomes" id="UP000294576"/>
    </source>
</evidence>
<comment type="caution">
    <text evidence="1">The sequence shown here is derived from an EMBL/GenBank/DDBJ whole genome shotgun (WGS) entry which is preliminary data.</text>
</comment>
<dbReference type="Proteomes" id="UP000294576">
    <property type="component" value="Unassembled WGS sequence"/>
</dbReference>
<gene>
    <name evidence="1" type="ORF">EV132_1241</name>
</gene>
<evidence type="ECO:0000313" key="1">
    <source>
        <dbReference type="EMBL" id="TCU09601.1"/>
    </source>
</evidence>
<organism evidence="1 2">
    <name type="scientific">Rhizobium sullae</name>
    <name type="common">Rhizobium hedysari</name>
    <dbReference type="NCBI Taxonomy" id="50338"/>
    <lineage>
        <taxon>Bacteria</taxon>
        <taxon>Pseudomonadati</taxon>
        <taxon>Pseudomonadota</taxon>
        <taxon>Alphaproteobacteria</taxon>
        <taxon>Hyphomicrobiales</taxon>
        <taxon>Rhizobiaceae</taxon>
        <taxon>Rhizobium/Agrobacterium group</taxon>
        <taxon>Rhizobium</taxon>
    </lineage>
</organism>
<reference evidence="1 2" key="1">
    <citation type="submission" date="2019-03" db="EMBL/GenBank/DDBJ databases">
        <title>Genomic Encyclopedia of Type Strains, Phase IV (KMG-V): Genome sequencing to study the core and pangenomes of soil and plant-associated prokaryotes.</title>
        <authorList>
            <person name="Whitman W."/>
        </authorList>
    </citation>
    <scope>NUCLEOTIDE SEQUENCE [LARGE SCALE GENOMIC DNA]</scope>
    <source>
        <strain evidence="1 2">Hc14</strain>
    </source>
</reference>
<proteinExistence type="predicted"/>